<dbReference type="AlphaFoldDB" id="A0A7R8VKU8"/>
<gene>
    <name evidence="2" type="ORF">TDIB3V08_LOCUS4980</name>
</gene>
<name>A0A7R8VKU8_TIMDO</name>
<evidence type="ECO:0000256" key="1">
    <source>
        <dbReference type="SAM" id="Coils"/>
    </source>
</evidence>
<dbReference type="EMBL" id="OA566323">
    <property type="protein sequence ID" value="CAD7198702.1"/>
    <property type="molecule type" value="Genomic_DNA"/>
</dbReference>
<sequence length="197" mass="22648">MSHGRFASADSIIFKHVVSQTSNQPAYSFNNDGSENVGMSNQEYPTYENSRLMNGQYTGGGDINVSSHYRHCYRTSPGGYIVDNDDVSHTPDQNELYRQTSYNSVEQLEVLYSVRVREVQRLTQQLEEFSNEAAKERDEMFTKLAFWEAEQERAKSLHKEAEQQLCKLENHKSTRLLISISSLNDKLEIEIRVLAEP</sequence>
<evidence type="ECO:0000313" key="2">
    <source>
        <dbReference type="EMBL" id="CAD7198702.1"/>
    </source>
</evidence>
<keyword evidence="1" id="KW-0175">Coiled coil</keyword>
<feature type="coiled-coil region" evidence="1">
    <location>
        <begin position="119"/>
        <end position="164"/>
    </location>
</feature>
<reference evidence="2" key="1">
    <citation type="submission" date="2020-11" db="EMBL/GenBank/DDBJ databases">
        <authorList>
            <person name="Tran Van P."/>
        </authorList>
    </citation>
    <scope>NUCLEOTIDE SEQUENCE</scope>
</reference>
<organism evidence="2">
    <name type="scientific">Timema douglasi</name>
    <name type="common">Walking stick</name>
    <dbReference type="NCBI Taxonomy" id="61478"/>
    <lineage>
        <taxon>Eukaryota</taxon>
        <taxon>Metazoa</taxon>
        <taxon>Ecdysozoa</taxon>
        <taxon>Arthropoda</taxon>
        <taxon>Hexapoda</taxon>
        <taxon>Insecta</taxon>
        <taxon>Pterygota</taxon>
        <taxon>Neoptera</taxon>
        <taxon>Polyneoptera</taxon>
        <taxon>Phasmatodea</taxon>
        <taxon>Timematodea</taxon>
        <taxon>Timematoidea</taxon>
        <taxon>Timematidae</taxon>
        <taxon>Timema</taxon>
    </lineage>
</organism>
<proteinExistence type="predicted"/>
<accession>A0A7R8VKU8</accession>
<protein>
    <submittedName>
        <fullName evidence="2">Uncharacterized protein</fullName>
    </submittedName>
</protein>